<dbReference type="Proteomes" id="UP000000329">
    <property type="component" value="Chromosome"/>
</dbReference>
<keyword evidence="4" id="KW-1185">Reference proteome</keyword>
<feature type="domain" description="AsmA" evidence="2">
    <location>
        <begin position="369"/>
        <end position="554"/>
    </location>
</feature>
<feature type="domain" description="AsmA" evidence="2">
    <location>
        <begin position="18"/>
        <end position="365"/>
    </location>
</feature>
<dbReference type="EMBL" id="CP002039">
    <property type="protein sequence ID" value="ADJ63799.1"/>
    <property type="molecule type" value="Genomic_DNA"/>
</dbReference>
<dbReference type="Pfam" id="PF05170">
    <property type="entry name" value="AsmA"/>
    <property type="match status" value="2"/>
</dbReference>
<dbReference type="PANTHER" id="PTHR30441">
    <property type="entry name" value="DUF748 DOMAIN-CONTAINING PROTEIN"/>
    <property type="match status" value="1"/>
</dbReference>
<dbReference type="GO" id="GO:0090313">
    <property type="term" value="P:regulation of protein targeting to membrane"/>
    <property type="evidence" value="ECO:0007669"/>
    <property type="project" value="TreeGrafter"/>
</dbReference>
<dbReference type="KEGG" id="hse:Hsero_2300"/>
<dbReference type="STRING" id="757424.Hsero_2300"/>
<dbReference type="HOGENOM" id="CLU_017234_1_1_4"/>
<dbReference type="InterPro" id="IPR007844">
    <property type="entry name" value="AsmA"/>
</dbReference>
<protein>
    <submittedName>
        <fullName evidence="3">Outer membrane biogenesis protein</fullName>
    </submittedName>
</protein>
<reference evidence="3 4" key="1">
    <citation type="submission" date="2010-04" db="EMBL/GenBank/DDBJ databases">
        <title>The genome of Herbaspirillum seropedicae SmR1, an endophytic, nitrogen-fixing, plant-growth promoting beta-Proteobacteria.</title>
        <authorList>
            <person name="Pedrosa F.O."/>
            <person name="Monteiro R.A."/>
            <person name="Wassem R."/>
            <person name="Cruz L.M."/>
            <person name="Ayub R.A."/>
            <person name="Colauto N.B."/>
            <person name="Fernandez M.A."/>
            <person name="Fungaro M.H.P."/>
            <person name="Grisard E.C."/>
            <person name="Hungria M."/>
            <person name="Madeira H.M.F."/>
            <person name="Nodari R.O."/>
            <person name="Osaku C.A."/>
            <person name="Petzl-Erler M.L."/>
            <person name="Terenzi H."/>
            <person name="Vieira L.G.E."/>
            <person name="Almeida M.I.M."/>
            <person name="Alves L.R."/>
            <person name="Arantes O.M.N."/>
            <person name="Balsanelli E."/>
            <person name="Barcellos F.G."/>
            <person name="Baura V.A."/>
            <person name="Binde D.R."/>
            <person name="Campo R.J."/>
            <person name="Chubatsu L.S."/>
            <person name="Chueire L.M.O."/>
            <person name="Ciferri R.R."/>
            <person name="Correa L.C."/>
            <person name="da Conceicao Silva J.L."/>
            <person name="Dabul A.N.G."/>
            <person name="Dambros B.P."/>
            <person name="Faoro H."/>
            <person name="Favetti A."/>
            <person name="Friedermann G."/>
            <person name="Furlaneto M.C."/>
            <person name="Gasques L.S."/>
            <person name="Gimenes C.C.T."/>
            <person name="Gioppo N.M.R."/>
            <person name="Glienke-Blanco C."/>
            <person name="Godoy L.P."/>
            <person name="Guerra M.P."/>
            <person name="Karp S."/>
            <person name="Kava-Cordeiro V."/>
            <person name="Margarido V.P."/>
            <person name="Mathioni S.M."/>
            <person name="Menck-Soares M.A."/>
            <person name="Murace N.K."/>
            <person name="Nicolas M.F."/>
            <person name="Oliveira C.E.C."/>
            <person name="Pagnan N.A.B."/>
            <person name="Pamphile J.A."/>
            <person name="Patussi E.V."/>
            <person name="Pereira L.F.P."/>
            <person name="Pereira-Ferrari L."/>
            <person name="Pinto F.G.S."/>
            <person name="Precoma C."/>
            <person name="Prioli A.J."/>
            <person name="Prioli S.M.A.P."/>
            <person name="Raittz R.T."/>
            <person name="Ramos H.J.O."/>
            <person name="Ribeiro E.M.S.F."/>
            <person name="Rigo L.U."/>
            <person name="Rocha C.L.M.S.C."/>
            <person name="Rocha S.N."/>
            <person name="Santos K."/>
            <person name="Satori D."/>
            <person name="Silva A.G."/>
            <person name="Simao R.C.G."/>
            <person name="Soares M.A.M."/>
            <person name="Souza E.M."/>
            <person name="Steffens M.B.R."/>
            <person name="Steindel M."/>
            <person name="Tadra-Sfeir M.Z."/>
            <person name="Takahashi E.K."/>
            <person name="Torres R.A."/>
            <person name="Valle J.S."/>
            <person name="Vernal J.I."/>
            <person name="Vilas-Boas L.A."/>
            <person name="Watanabe M.A.E."/>
            <person name="Weiss V.A."/>
            <person name="Yates M.A."/>
            <person name="Souza E.M."/>
        </authorList>
    </citation>
    <scope>NUCLEOTIDE SEQUENCE [LARGE SCALE GENOMIC DNA]</scope>
    <source>
        <strain evidence="3 4">SmR1</strain>
    </source>
</reference>
<sequence length="654" mass="70542">MPYRGRSASPWMKLLGRALAALAALLVALLLALALAVPLLDWNSAKPWLGRQLSAALGRDIRVDGNLDLSWSLAQADDEAGALARLAPQLRLRAERLFIGNPDWAHSSDHLVRAAALDVRFSPLPLLHWHWHVTDLRVEGLDLVMERADDQRKNWRFSSQPRSRWSFDIHRIVFGHALIRYVELPLDLDLRFDARPLNATATNQKDSAALVLQAAVTGRYGQAEVNGQIKGGALPDLLNEGSVFPLQAEGDIGGVQTQLSGNLINPHQLSRADLRIGLAGDSLDRLYPATGVPLPATRAFHTEGALTITRLDPQTKAWDWRYSGFSGKVGESDFAGDAQYVRGPPKNHLKVKAEAGLLRLSDYLPGDDADQGKPSKPAQPERWSKLDADIDLQAKRVQWRAGLEWQQAAATLTLKDQVLTADPLRFNMAGGQGQGQVRLDGRQPDIRSRLQIRLQDAQVRELFPRLASLKASFSKFNGEATLSATGNSAAAVLASADGEIKADLGPGTISQFILEAAGLNLANAVFAKLYRDQQVKLLCGAADVAIQHGQATIRHGILNTEDAAIDVGGQVDLGRQTLALDIHPRTKQVRILSLRTPLHVRGSFSHPEIGADSGALAARAGAAAALALVAPVAAVIPLISPGQAASDDCAARAR</sequence>
<dbReference type="eggNOG" id="COG2982">
    <property type="taxonomic scope" value="Bacteria"/>
</dbReference>
<dbReference type="InterPro" id="IPR052894">
    <property type="entry name" value="AsmA-related"/>
</dbReference>
<feature type="region of interest" description="Disordered" evidence="1">
    <location>
        <begin position="363"/>
        <end position="384"/>
    </location>
</feature>
<dbReference type="AlphaFoldDB" id="D8IUD7"/>
<accession>D8IUD7</accession>
<evidence type="ECO:0000313" key="4">
    <source>
        <dbReference type="Proteomes" id="UP000000329"/>
    </source>
</evidence>
<name>D8IUD7_HERSS</name>
<evidence type="ECO:0000259" key="2">
    <source>
        <dbReference type="Pfam" id="PF05170"/>
    </source>
</evidence>
<evidence type="ECO:0000313" key="3">
    <source>
        <dbReference type="EMBL" id="ADJ63799.1"/>
    </source>
</evidence>
<dbReference type="PANTHER" id="PTHR30441:SF9">
    <property type="entry name" value="ASMA FAMILY PROTEIN YHJG"/>
    <property type="match status" value="1"/>
</dbReference>
<evidence type="ECO:0000256" key="1">
    <source>
        <dbReference type="SAM" id="MobiDB-lite"/>
    </source>
</evidence>
<gene>
    <name evidence="3" type="ordered locus">Hsero_2300</name>
</gene>
<dbReference type="GO" id="GO:0005886">
    <property type="term" value="C:plasma membrane"/>
    <property type="evidence" value="ECO:0007669"/>
    <property type="project" value="TreeGrafter"/>
</dbReference>
<proteinExistence type="predicted"/>
<organism evidence="3 4">
    <name type="scientific">Herbaspirillum seropedicae (strain SmR1)</name>
    <dbReference type="NCBI Taxonomy" id="757424"/>
    <lineage>
        <taxon>Bacteria</taxon>
        <taxon>Pseudomonadati</taxon>
        <taxon>Pseudomonadota</taxon>
        <taxon>Betaproteobacteria</taxon>
        <taxon>Burkholderiales</taxon>
        <taxon>Oxalobacteraceae</taxon>
        <taxon>Herbaspirillum</taxon>
    </lineage>
</organism>